<evidence type="ECO:0000313" key="2">
    <source>
        <dbReference type="EMBL" id="NKZ01282.1"/>
    </source>
</evidence>
<reference evidence="2 3" key="1">
    <citation type="submission" date="2020-04" db="EMBL/GenBank/DDBJ databases">
        <title>MicrobeNet Type strains.</title>
        <authorList>
            <person name="Nicholson A.C."/>
        </authorList>
    </citation>
    <scope>NUCLEOTIDE SEQUENCE [LARGE SCALE GENOMIC DNA]</scope>
    <source>
        <strain evidence="2 3">ATCC 23612</strain>
    </source>
</reference>
<dbReference type="EMBL" id="JAAXPG010000034">
    <property type="protein sequence ID" value="NKZ01282.1"/>
    <property type="molecule type" value="Genomic_DNA"/>
</dbReference>
<dbReference type="InterPro" id="IPR016130">
    <property type="entry name" value="Tyr_Pase_AS"/>
</dbReference>
<dbReference type="GO" id="GO:0004721">
    <property type="term" value="F:phosphoprotein phosphatase activity"/>
    <property type="evidence" value="ECO:0007669"/>
    <property type="project" value="InterPro"/>
</dbReference>
<accession>A0A7X6MGN7</accession>
<comment type="similarity">
    <text evidence="1">Belongs to the protein-tyrosine phosphatase family.</text>
</comment>
<name>A0A7X6MGN7_9ACTN</name>
<evidence type="ECO:0000256" key="1">
    <source>
        <dbReference type="ARBA" id="ARBA00009580"/>
    </source>
</evidence>
<dbReference type="Pfam" id="PF13350">
    <property type="entry name" value="Y_phosphatase3"/>
    <property type="match status" value="1"/>
</dbReference>
<sequence>MSDSRRITWEGFFNTRDLGCLPSRNGRSVRRGAFIRSADPRFVTDRGWRAAYEAGVRTVVDLRNPDEIRSTPGEGLTSRGGSAAFPAEAAPTPLPAGMTRLEVPLDHVEDVGFWQDVNRRRLNGSPLYYPPFLEHKGERCAAVVTALAQAGPGGVLFHCGAGRDRTGLVALLLLALADVEADAIADDYELSTTELVPLFAAMGQRDQGPVIEAVLSERGLTLRGTVLDALRGLDAHAYLLEAGVREEDLAVLRNRLLD</sequence>
<dbReference type="SUPFAM" id="SSF52799">
    <property type="entry name" value="(Phosphotyrosine protein) phosphatases II"/>
    <property type="match status" value="1"/>
</dbReference>
<dbReference type="PANTHER" id="PTHR31126:SF1">
    <property type="entry name" value="TYROSINE SPECIFIC PROTEIN PHOSPHATASES DOMAIN-CONTAINING PROTEIN"/>
    <property type="match status" value="1"/>
</dbReference>
<organism evidence="2 3">
    <name type="scientific">Nocardiopsis alborubida</name>
    <dbReference type="NCBI Taxonomy" id="146802"/>
    <lineage>
        <taxon>Bacteria</taxon>
        <taxon>Bacillati</taxon>
        <taxon>Actinomycetota</taxon>
        <taxon>Actinomycetes</taxon>
        <taxon>Streptosporangiales</taxon>
        <taxon>Nocardiopsidaceae</taxon>
        <taxon>Nocardiopsis</taxon>
    </lineage>
</organism>
<dbReference type="PANTHER" id="PTHR31126">
    <property type="entry name" value="TYROSINE-PROTEIN PHOSPHATASE"/>
    <property type="match status" value="1"/>
</dbReference>
<dbReference type="PROSITE" id="PS00383">
    <property type="entry name" value="TYR_PHOSPHATASE_1"/>
    <property type="match status" value="1"/>
</dbReference>
<comment type="caution">
    <text evidence="2">The sequence shown here is derived from an EMBL/GenBank/DDBJ whole genome shotgun (WGS) entry which is preliminary data.</text>
</comment>
<keyword evidence="3" id="KW-1185">Reference proteome</keyword>
<protein>
    <submittedName>
        <fullName evidence="2">Tyrosine-protein phosphatase</fullName>
    </submittedName>
</protein>
<gene>
    <name evidence="2" type="ORF">HGB44_26945</name>
</gene>
<dbReference type="RefSeq" id="WP_061081434.1">
    <property type="nucleotide sequence ID" value="NZ_JAAXPG010000034.1"/>
</dbReference>
<dbReference type="InterPro" id="IPR029021">
    <property type="entry name" value="Prot-tyrosine_phosphatase-like"/>
</dbReference>
<evidence type="ECO:0000313" key="3">
    <source>
        <dbReference type="Proteomes" id="UP000553209"/>
    </source>
</evidence>
<dbReference type="Gene3D" id="3.90.190.10">
    <property type="entry name" value="Protein tyrosine phosphatase superfamily"/>
    <property type="match status" value="1"/>
</dbReference>
<dbReference type="AlphaFoldDB" id="A0A7X6MGN7"/>
<dbReference type="Proteomes" id="UP000553209">
    <property type="component" value="Unassembled WGS sequence"/>
</dbReference>
<proteinExistence type="inferred from homology"/>
<dbReference type="InterPro" id="IPR026893">
    <property type="entry name" value="Tyr/Ser_Pase_IphP-type"/>
</dbReference>